<dbReference type="AlphaFoldDB" id="R2VGN5"/>
<reference evidence="4 6" key="2">
    <citation type="submission" date="2013-03" db="EMBL/GenBank/DDBJ databases">
        <title>The Genome Sequence of Enterococcus gilvus ATCC BAA-350 (PacBio/Illumina hybrid assembly).</title>
        <authorList>
            <consortium name="The Broad Institute Genomics Platform"/>
            <consortium name="The Broad Institute Genome Sequencing Center for Infectious Disease"/>
            <person name="Earl A."/>
            <person name="Russ C."/>
            <person name="Gilmore M."/>
            <person name="Surin D."/>
            <person name="Walker B."/>
            <person name="Young S."/>
            <person name="Zeng Q."/>
            <person name="Gargeya S."/>
            <person name="Fitzgerald M."/>
            <person name="Haas B."/>
            <person name="Abouelleil A."/>
            <person name="Allen A.W."/>
            <person name="Alvarado L."/>
            <person name="Arachchi H.M."/>
            <person name="Berlin A.M."/>
            <person name="Chapman S.B."/>
            <person name="Gainer-Dewar J."/>
            <person name="Goldberg J."/>
            <person name="Griggs A."/>
            <person name="Gujja S."/>
            <person name="Hansen M."/>
            <person name="Howarth C."/>
            <person name="Imamovic A."/>
            <person name="Ireland A."/>
            <person name="Larimer J."/>
            <person name="McCowan C."/>
            <person name="Murphy C."/>
            <person name="Pearson M."/>
            <person name="Poon T.W."/>
            <person name="Priest M."/>
            <person name="Roberts A."/>
            <person name="Saif S."/>
            <person name="Shea T."/>
            <person name="Sisk P."/>
            <person name="Sykes S."/>
            <person name="Wortman J."/>
            <person name="Nusbaum C."/>
            <person name="Birren B."/>
        </authorList>
    </citation>
    <scope>NUCLEOTIDE SEQUENCE [LARGE SCALE GENOMIC DNA]</scope>
    <source>
        <strain evidence="4 6">ATCC BAA-350</strain>
    </source>
</reference>
<dbReference type="Gene3D" id="3.40.50.620">
    <property type="entry name" value="HUPs"/>
    <property type="match status" value="1"/>
</dbReference>
<evidence type="ECO:0000313" key="6">
    <source>
        <dbReference type="Proteomes" id="UP000014160"/>
    </source>
</evidence>
<keyword evidence="6" id="KW-1185">Reference proteome</keyword>
<dbReference type="InterPro" id="IPR014729">
    <property type="entry name" value="Rossmann-like_a/b/a_fold"/>
</dbReference>
<reference evidence="3 5" key="1">
    <citation type="submission" date="2013-02" db="EMBL/GenBank/DDBJ databases">
        <title>The Genome Sequence of Enterococcus gilvus ATCC BAA-350.</title>
        <authorList>
            <consortium name="The Broad Institute Genome Sequencing Platform"/>
            <consortium name="The Broad Institute Genome Sequencing Center for Infectious Disease"/>
            <person name="Earl A.M."/>
            <person name="Gilmore M.S."/>
            <person name="Lebreton F."/>
            <person name="Walker B."/>
            <person name="Young S.K."/>
            <person name="Zeng Q."/>
            <person name="Gargeya S."/>
            <person name="Fitzgerald M."/>
            <person name="Haas B."/>
            <person name="Abouelleil A."/>
            <person name="Alvarado L."/>
            <person name="Arachchi H.M."/>
            <person name="Berlin A.M."/>
            <person name="Chapman S.B."/>
            <person name="Dewar J."/>
            <person name="Goldberg J."/>
            <person name="Griggs A."/>
            <person name="Gujja S."/>
            <person name="Hansen M."/>
            <person name="Howarth C."/>
            <person name="Imamovic A."/>
            <person name="Larimer J."/>
            <person name="McCowan C."/>
            <person name="Murphy C."/>
            <person name="Neiman D."/>
            <person name="Pearson M."/>
            <person name="Priest M."/>
            <person name="Roberts A."/>
            <person name="Saif S."/>
            <person name="Shea T."/>
            <person name="Sisk P."/>
            <person name="Sykes S."/>
            <person name="Wortman J."/>
            <person name="Nusbaum C."/>
            <person name="Birren B."/>
        </authorList>
    </citation>
    <scope>NUCLEOTIDE SEQUENCE [LARGE SCALE GENOMIC DNA]</scope>
    <source>
        <strain evidence="3 5">ATCC BAA-350</strain>
    </source>
</reference>
<dbReference type="InterPro" id="IPR052188">
    <property type="entry name" value="Ni-pincer_cofactor_biosynth"/>
</dbReference>
<evidence type="ECO:0000259" key="2">
    <source>
        <dbReference type="Pfam" id="PF02540"/>
    </source>
</evidence>
<evidence type="ECO:0000313" key="3">
    <source>
        <dbReference type="EMBL" id="EOI56766.1"/>
    </source>
</evidence>
<accession>R2VGN5</accession>
<evidence type="ECO:0000313" key="5">
    <source>
        <dbReference type="Proteomes" id="UP000013750"/>
    </source>
</evidence>
<sequence>MTLLKEKEKKLQAILSHYQKVVVSFSGGIDSTLALKESLDTLGKENVLAVVADSEFFADDEYEEALQLAEEMGARVMGVQLDYLADEHIKNNQPDSWYYMKKIFYTKLTEIAEEFGANAVVDGIIMDDGADFRPGLRARNEAGAVSILQQATLYKDEVRQLAQLLGLKNWNKAPSCSVSSRFPYNTKLTSKKLRQVLAAEKYLKELGFPTVRVRVHKKLARIEVPEEAIAQVVAQRAAITKKLSELGYDYISVDLDGFISGRMNQTLSEEEKSTILAG</sequence>
<feature type="domain" description="NAD/GMP synthase" evidence="2">
    <location>
        <begin position="16"/>
        <end position="83"/>
    </location>
</feature>
<dbReference type="PATRIC" id="fig|1158614.3.peg.978"/>
<dbReference type="eggNOG" id="COG1606">
    <property type="taxonomic scope" value="Bacteria"/>
</dbReference>
<dbReference type="RefSeq" id="WP_010779399.1">
    <property type="nucleotide sequence ID" value="NZ_ASWH01000001.1"/>
</dbReference>
<dbReference type="InterPro" id="IPR005232">
    <property type="entry name" value="LarE"/>
</dbReference>
<dbReference type="NCBIfam" id="TIGR00268">
    <property type="entry name" value="ATP-dependent sacrificial sulfur transferase LarE"/>
    <property type="match status" value="1"/>
</dbReference>
<dbReference type="HOGENOM" id="CLU_061181_2_0_9"/>
<dbReference type="GO" id="GO:0006163">
    <property type="term" value="P:purine nucleotide metabolic process"/>
    <property type="evidence" value="ECO:0007669"/>
    <property type="project" value="UniProtKB-ARBA"/>
</dbReference>
<feature type="active site" description="Nucleophile and sulfur donor" evidence="1">
    <location>
        <position position="176"/>
    </location>
</feature>
<dbReference type="GeneID" id="301215590"/>
<dbReference type="InterPro" id="IPR022310">
    <property type="entry name" value="NAD/GMP_synthase"/>
</dbReference>
<dbReference type="Proteomes" id="UP000014160">
    <property type="component" value="Unassembled WGS sequence"/>
</dbReference>
<organism evidence="3 5">
    <name type="scientific">Enterococcus gilvus ATCC BAA-350</name>
    <dbReference type="NCBI Taxonomy" id="1158614"/>
    <lineage>
        <taxon>Bacteria</taxon>
        <taxon>Bacillati</taxon>
        <taxon>Bacillota</taxon>
        <taxon>Bacilli</taxon>
        <taxon>Lactobacillales</taxon>
        <taxon>Enterococcaceae</taxon>
        <taxon>Enterococcus</taxon>
    </lineage>
</organism>
<evidence type="ECO:0000313" key="4">
    <source>
        <dbReference type="EMBL" id="EOW83660.1"/>
    </source>
</evidence>
<dbReference type="GO" id="GO:0016783">
    <property type="term" value="F:sulfurtransferase activity"/>
    <property type="evidence" value="ECO:0007669"/>
    <property type="project" value="InterPro"/>
</dbReference>
<dbReference type="Proteomes" id="UP000013750">
    <property type="component" value="Unassembled WGS sequence"/>
</dbReference>
<dbReference type="PANTHER" id="PTHR43169">
    <property type="entry name" value="EXSB FAMILY PROTEIN"/>
    <property type="match status" value="1"/>
</dbReference>
<dbReference type="EMBL" id="AJDQ01000006">
    <property type="protein sequence ID" value="EOI56766.1"/>
    <property type="molecule type" value="Genomic_DNA"/>
</dbReference>
<protein>
    <submittedName>
        <fullName evidence="3">TIGR00268 family protein</fullName>
    </submittedName>
</protein>
<dbReference type="Pfam" id="PF02540">
    <property type="entry name" value="NAD_synthase"/>
    <property type="match status" value="1"/>
</dbReference>
<dbReference type="EMBL" id="ASWH01000001">
    <property type="protein sequence ID" value="EOW83660.1"/>
    <property type="molecule type" value="Genomic_DNA"/>
</dbReference>
<comment type="caution">
    <text evidence="3">The sequence shown here is derived from an EMBL/GenBank/DDBJ whole genome shotgun (WGS) entry which is preliminary data.</text>
</comment>
<proteinExistence type="predicted"/>
<dbReference type="CDD" id="cd01990">
    <property type="entry name" value="LarE-like"/>
    <property type="match status" value="1"/>
</dbReference>
<gene>
    <name evidence="4" type="ORF">I592_03019</name>
    <name evidence="3" type="ORF">UKC_00951</name>
</gene>
<evidence type="ECO:0000256" key="1">
    <source>
        <dbReference type="PIRSR" id="PIRSR006661-1"/>
    </source>
</evidence>
<dbReference type="PANTHER" id="PTHR43169:SF2">
    <property type="entry name" value="NAD_GMP SYNTHASE DOMAIN-CONTAINING PROTEIN"/>
    <property type="match status" value="1"/>
</dbReference>
<name>R2VGN5_9ENTE</name>
<dbReference type="OrthoDB" id="9776919at2"/>
<dbReference type="SUPFAM" id="SSF52402">
    <property type="entry name" value="Adenine nucleotide alpha hydrolases-like"/>
    <property type="match status" value="1"/>
</dbReference>
<dbReference type="PIRSF" id="PIRSF006661">
    <property type="entry name" value="PP-lp_UCP006661"/>
    <property type="match status" value="1"/>
</dbReference>